<accession>K2G965</accession>
<dbReference type="EMBL" id="AMFJ01000721">
    <property type="protein sequence ID" value="EKE26659.1"/>
    <property type="molecule type" value="Genomic_DNA"/>
</dbReference>
<evidence type="ECO:0000313" key="1">
    <source>
        <dbReference type="EMBL" id="EKE26659.1"/>
    </source>
</evidence>
<reference evidence="1" key="1">
    <citation type="journal article" date="2012" name="Science">
        <title>Fermentation, hydrogen, and sulfur metabolism in multiple uncultivated bacterial phyla.</title>
        <authorList>
            <person name="Wrighton K.C."/>
            <person name="Thomas B.C."/>
            <person name="Sharon I."/>
            <person name="Miller C.S."/>
            <person name="Castelle C.J."/>
            <person name="VerBerkmoes N.C."/>
            <person name="Wilkins M.J."/>
            <person name="Hettich R.L."/>
            <person name="Lipton M.S."/>
            <person name="Williams K.H."/>
            <person name="Long P.E."/>
            <person name="Banfield J.F."/>
        </authorList>
    </citation>
    <scope>NUCLEOTIDE SEQUENCE [LARGE SCALE GENOMIC DNA]</scope>
</reference>
<sequence>MDENTYSDFYRLRDDVPYFIWKGTILNEIASAKESEVIRILKNSWPSELQKSNSTFGLHC</sequence>
<name>K2G965_9BACT</name>
<protein>
    <submittedName>
        <fullName evidence="1">Uncharacterized protein</fullName>
    </submittedName>
</protein>
<gene>
    <name evidence="1" type="ORF">ACD_4C00205G0004</name>
</gene>
<comment type="caution">
    <text evidence="1">The sequence shown here is derived from an EMBL/GenBank/DDBJ whole genome shotgun (WGS) entry which is preliminary data.</text>
</comment>
<organism evidence="1">
    <name type="scientific">uncultured bacterium</name>
    <name type="common">gcode 4</name>
    <dbReference type="NCBI Taxonomy" id="1234023"/>
    <lineage>
        <taxon>Bacteria</taxon>
        <taxon>environmental samples</taxon>
    </lineage>
</organism>
<dbReference type="AlphaFoldDB" id="K2G965"/>
<proteinExistence type="predicted"/>